<evidence type="ECO:0000259" key="2">
    <source>
        <dbReference type="Pfam" id="PF00975"/>
    </source>
</evidence>
<feature type="region of interest" description="Disordered" evidence="1">
    <location>
        <begin position="1"/>
        <end position="76"/>
    </location>
</feature>
<keyword evidence="4" id="KW-1185">Reference proteome</keyword>
<dbReference type="InterPro" id="IPR001031">
    <property type="entry name" value="Thioesterase"/>
</dbReference>
<gene>
    <name evidence="3" type="ORF">A4X13_0g2112</name>
</gene>
<reference evidence="3" key="2">
    <citation type="journal article" date="2019" name="IMA Fungus">
        <title>Genome sequencing and comparison of five Tilletia species to identify candidate genes for the detection of regulated species infecting wheat.</title>
        <authorList>
            <person name="Nguyen H.D.T."/>
            <person name="Sultana T."/>
            <person name="Kesanakurti P."/>
            <person name="Hambleton S."/>
        </authorList>
    </citation>
    <scope>NUCLEOTIDE SEQUENCE</scope>
    <source>
        <strain evidence="3">DAOMC 236416</strain>
    </source>
</reference>
<organism evidence="3 4">
    <name type="scientific">Tilletia indica</name>
    <dbReference type="NCBI Taxonomy" id="43049"/>
    <lineage>
        <taxon>Eukaryota</taxon>
        <taxon>Fungi</taxon>
        <taxon>Dikarya</taxon>
        <taxon>Basidiomycota</taxon>
        <taxon>Ustilaginomycotina</taxon>
        <taxon>Exobasidiomycetes</taxon>
        <taxon>Tilletiales</taxon>
        <taxon>Tilletiaceae</taxon>
        <taxon>Tilletia</taxon>
    </lineage>
</organism>
<accession>A0A177TAU9</accession>
<dbReference type="Gene3D" id="3.40.50.1820">
    <property type="entry name" value="alpha/beta hydrolase"/>
    <property type="match status" value="1"/>
</dbReference>
<comment type="caution">
    <text evidence="3">The sequence shown here is derived from an EMBL/GenBank/DDBJ whole genome shotgun (WGS) entry which is preliminary data.</text>
</comment>
<evidence type="ECO:0000256" key="1">
    <source>
        <dbReference type="SAM" id="MobiDB-lite"/>
    </source>
</evidence>
<dbReference type="Proteomes" id="UP000077521">
    <property type="component" value="Unassembled WGS sequence"/>
</dbReference>
<name>A0A177TAU9_9BASI</name>
<proteinExistence type="predicted"/>
<dbReference type="EMBL" id="LWDF02000095">
    <property type="protein sequence ID" value="KAE8257813.1"/>
    <property type="molecule type" value="Genomic_DNA"/>
</dbReference>
<sequence length="517" mass="56718">MTNDASKPNKIQIISSESPDCHHQDSGKVDSPISDSLPQETKTRPSDQNTASLLAPPPSAKRSSRKKTPLLERRRGPSNLVVNTVVPRSANLPVVIQTADTLNRLRKAGWDDLKTPKALPSVPVSAGWDSDESQKGSATWIRSAFAADAFRPVPDMISSDYQNFPVLMDLQCCSPSSDKAPLFLVHPDAGFGVAYLGLPNVDRAVYALSNTYLPNGLAFKSINSAAQIYLKHIRAVRKEGPYLFGGWGFGGNVAREMAAILTQEWAELEAMESEETKKAHREKRRIFVMMVDSFNESWAPFQDPVPPNQTIVAPPPMASGLPLVARSPRPRPHRKVLAFRAASPCCSPSKLSFTDRCIITNAALRKFADGTVQHLRDQYRLSASLLKDEEPTAFARRPSTFLGREALKQANLLGMGTFAHVFLLKAGRLGTIAHAVPYEERVLLTRRFLSKVNGWAGPELAPGLSHWNGSENALGENIAQVLTRVQTIPFTHNEMFSPAGCEQVGQWLRACLLAINA</sequence>
<feature type="compositionally biased region" description="Polar residues" evidence="1">
    <location>
        <begin position="33"/>
        <end position="52"/>
    </location>
</feature>
<dbReference type="InterPro" id="IPR029058">
    <property type="entry name" value="AB_hydrolase_fold"/>
</dbReference>
<feature type="compositionally biased region" description="Basic and acidic residues" evidence="1">
    <location>
        <begin position="19"/>
        <end position="28"/>
    </location>
</feature>
<reference evidence="3" key="1">
    <citation type="submission" date="2016-04" db="EMBL/GenBank/DDBJ databases">
        <authorList>
            <person name="Nguyen H.D."/>
            <person name="Samba Siva P."/>
            <person name="Cullis J."/>
            <person name="Levesque C.A."/>
            <person name="Hambleton S."/>
        </authorList>
    </citation>
    <scope>NUCLEOTIDE SEQUENCE</scope>
    <source>
        <strain evidence="3">DAOMC 236416</strain>
    </source>
</reference>
<dbReference type="SUPFAM" id="SSF53474">
    <property type="entry name" value="alpha/beta-Hydrolases"/>
    <property type="match status" value="1"/>
</dbReference>
<dbReference type="Pfam" id="PF00975">
    <property type="entry name" value="Thioesterase"/>
    <property type="match status" value="1"/>
</dbReference>
<evidence type="ECO:0000313" key="4">
    <source>
        <dbReference type="Proteomes" id="UP000077521"/>
    </source>
</evidence>
<dbReference type="AlphaFoldDB" id="A0A177TAU9"/>
<feature type="domain" description="Thioesterase" evidence="2">
    <location>
        <begin position="181"/>
        <end position="265"/>
    </location>
</feature>
<protein>
    <recommendedName>
        <fullName evidence="2">Thioesterase domain-containing protein</fullName>
    </recommendedName>
</protein>
<evidence type="ECO:0000313" key="3">
    <source>
        <dbReference type="EMBL" id="KAE8257813.1"/>
    </source>
</evidence>